<dbReference type="GO" id="GO:0042597">
    <property type="term" value="C:periplasmic space"/>
    <property type="evidence" value="ECO:0007669"/>
    <property type="project" value="UniProtKB-SubCell"/>
</dbReference>
<accession>A0A2P7NT88</accession>
<dbReference type="GO" id="GO:0007155">
    <property type="term" value="P:cell adhesion"/>
    <property type="evidence" value="ECO:0007669"/>
    <property type="project" value="UniProtKB-UniRule"/>
</dbReference>
<keyword evidence="2 4" id="KW-0813">Transport</keyword>
<sequence length="341" mass="37984">MPRIHTLNMRNIMLLLSVYIITLGIANAQTTIKTDGSSTVFPITQAVADKFQIAKKNTINVSVNISGSGGGFKKFCRGEIDIVNSSRPILKSEMKDCKNSRIQYVEIPIAFDALTVAVNPENHWGTTMTVAELKKIWEPAAQDKITRWKQINPTWPDEVIKLYGSDADSGTYDYFTEAIVGKAKSSRNDYTESKDDTVLVNGVAGNKNGLGFFGFAYYIENQNKVTAVAIDSGKGQGAILPSVETVENGSYRPLSRPVFIYVNLKAAEKPEVKEFVEFYLKNALLLVKEAKFFPLPPRAYATMLEHFNKKRAGSVFSGIPAIGLTIDELIRREDRLQYENF</sequence>
<evidence type="ECO:0000256" key="3">
    <source>
        <dbReference type="ARBA" id="ARBA00022729"/>
    </source>
</evidence>
<dbReference type="GO" id="GO:0005576">
    <property type="term" value="C:extracellular region"/>
    <property type="evidence" value="ECO:0007669"/>
    <property type="project" value="UniProtKB-SubCell"/>
</dbReference>
<reference evidence="6 7" key="1">
    <citation type="submission" date="2018-03" db="EMBL/GenBank/DDBJ databases">
        <title>Draft genome of Nitrosomonas supralitoralis APG5.</title>
        <authorList>
            <person name="Urakawa H."/>
            <person name="Lopez J.V."/>
        </authorList>
    </citation>
    <scope>NUCLEOTIDE SEQUENCE [LARGE SCALE GENOMIC DNA]</scope>
    <source>
        <strain evidence="6 7">APG5</strain>
    </source>
</reference>
<dbReference type="Proteomes" id="UP000241912">
    <property type="component" value="Unassembled WGS sequence"/>
</dbReference>
<protein>
    <recommendedName>
        <fullName evidence="4">Phosphate-binding protein</fullName>
    </recommendedName>
</protein>
<dbReference type="EMBL" id="PXXU01000040">
    <property type="protein sequence ID" value="PSJ16680.1"/>
    <property type="molecule type" value="Genomic_DNA"/>
</dbReference>
<dbReference type="RefSeq" id="WP_106707558.1">
    <property type="nucleotide sequence ID" value="NZ_PXXU01000040.1"/>
</dbReference>
<comment type="function">
    <text evidence="4">Involved in the system for phosphate transport across the cytoplasmic membrane.</text>
</comment>
<dbReference type="PANTHER" id="PTHR30570:SF1">
    <property type="entry name" value="PHOSPHATE-BINDING PROTEIN PSTS"/>
    <property type="match status" value="1"/>
</dbReference>
<dbReference type="NCBIfam" id="TIGR02136">
    <property type="entry name" value="ptsS_2"/>
    <property type="match status" value="1"/>
</dbReference>
<evidence type="ECO:0000256" key="4">
    <source>
        <dbReference type="RuleBase" id="RU367119"/>
    </source>
</evidence>
<evidence type="ECO:0000313" key="7">
    <source>
        <dbReference type="Proteomes" id="UP000241912"/>
    </source>
</evidence>
<organism evidence="6 7">
    <name type="scientific">Nitrosomonas supralitoralis</name>
    <dbReference type="NCBI Taxonomy" id="2116706"/>
    <lineage>
        <taxon>Bacteria</taxon>
        <taxon>Pseudomonadati</taxon>
        <taxon>Pseudomonadota</taxon>
        <taxon>Betaproteobacteria</taxon>
        <taxon>Nitrosomonadales</taxon>
        <taxon>Nitrosomonadaceae</taxon>
        <taxon>Nitrosomonas</taxon>
    </lineage>
</organism>
<dbReference type="OrthoDB" id="9790048at2"/>
<dbReference type="CDD" id="cd13654">
    <property type="entry name" value="PBP2_phosphate_like_2"/>
    <property type="match status" value="1"/>
</dbReference>
<comment type="subcellular location">
    <subcellularLocation>
        <location evidence="4">Periplasm</location>
    </subcellularLocation>
    <subcellularLocation>
        <location evidence="4">Secreted</location>
    </subcellularLocation>
</comment>
<dbReference type="InterPro" id="IPR024370">
    <property type="entry name" value="PBP_domain"/>
</dbReference>
<proteinExistence type="inferred from homology"/>
<comment type="similarity">
    <text evidence="1 4">Belongs to the PstS family.</text>
</comment>
<dbReference type="InterPro" id="IPR011862">
    <property type="entry name" value="Phos-bd"/>
</dbReference>
<dbReference type="InterPro" id="IPR050811">
    <property type="entry name" value="Phosphate_ABC_transporter"/>
</dbReference>
<keyword evidence="4" id="KW-0964">Secreted</keyword>
<dbReference type="GO" id="GO:0006817">
    <property type="term" value="P:phosphate ion transport"/>
    <property type="evidence" value="ECO:0007669"/>
    <property type="project" value="UniProtKB-UniRule"/>
</dbReference>
<keyword evidence="4" id="KW-0592">Phosphate transport</keyword>
<keyword evidence="3" id="KW-0732">Signal</keyword>
<gene>
    <name evidence="6" type="ORF">C7H79_12310</name>
</gene>
<evidence type="ECO:0000256" key="1">
    <source>
        <dbReference type="ARBA" id="ARBA00008725"/>
    </source>
</evidence>
<evidence type="ECO:0000259" key="5">
    <source>
        <dbReference type="Pfam" id="PF12849"/>
    </source>
</evidence>
<dbReference type="AlphaFoldDB" id="A0A2P7NT88"/>
<keyword evidence="7" id="KW-1185">Reference proteome</keyword>
<comment type="caution">
    <text evidence="6">The sequence shown here is derived from an EMBL/GenBank/DDBJ whole genome shotgun (WGS) entry which is preliminary data.</text>
</comment>
<dbReference type="Pfam" id="PF12849">
    <property type="entry name" value="PBP_like_2"/>
    <property type="match status" value="1"/>
</dbReference>
<dbReference type="PANTHER" id="PTHR30570">
    <property type="entry name" value="PERIPLASMIC PHOSPHATE BINDING COMPONENT OF PHOSPHATE ABC TRANSPORTER"/>
    <property type="match status" value="1"/>
</dbReference>
<name>A0A2P7NT88_9PROT</name>
<evidence type="ECO:0000256" key="2">
    <source>
        <dbReference type="ARBA" id="ARBA00022448"/>
    </source>
</evidence>
<feature type="domain" description="PBP" evidence="5">
    <location>
        <begin position="27"/>
        <end position="281"/>
    </location>
</feature>
<evidence type="ECO:0000313" key="6">
    <source>
        <dbReference type="EMBL" id="PSJ16680.1"/>
    </source>
</evidence>
<dbReference type="SUPFAM" id="SSF53850">
    <property type="entry name" value="Periplasmic binding protein-like II"/>
    <property type="match status" value="1"/>
</dbReference>
<dbReference type="GO" id="GO:0042301">
    <property type="term" value="F:phosphate ion binding"/>
    <property type="evidence" value="ECO:0007669"/>
    <property type="project" value="UniProtKB-UniRule"/>
</dbReference>
<keyword evidence="4" id="KW-0574">Periplasm</keyword>
<dbReference type="Gene3D" id="3.40.190.10">
    <property type="entry name" value="Periplasmic binding protein-like II"/>
    <property type="match status" value="2"/>
</dbReference>